<keyword evidence="1" id="KW-0472">Membrane</keyword>
<dbReference type="AlphaFoldDB" id="A0A0S3KEK5"/>
<keyword evidence="4" id="KW-1185">Reference proteome</keyword>
<name>A0A0S3KEK5_9ENTE</name>
<dbReference type="KEGG" id="ess:ATZ33_15490"/>
<dbReference type="EMBL" id="JXLC01000022">
    <property type="protein sequence ID" value="OJG89717.1"/>
    <property type="molecule type" value="Genomic_DNA"/>
</dbReference>
<protein>
    <submittedName>
        <fullName evidence="3">Uncharacterized protein</fullName>
    </submittedName>
</protein>
<dbReference type="Proteomes" id="UP000065511">
    <property type="component" value="Chromosome"/>
</dbReference>
<keyword evidence="1" id="KW-1133">Transmembrane helix</keyword>
<keyword evidence="1" id="KW-0812">Transmembrane</keyword>
<evidence type="ECO:0000313" key="3">
    <source>
        <dbReference type="EMBL" id="OJG89717.1"/>
    </source>
</evidence>
<proteinExistence type="predicted"/>
<evidence type="ECO:0000313" key="5">
    <source>
        <dbReference type="Proteomes" id="UP000183039"/>
    </source>
</evidence>
<reference evidence="2 4" key="2">
    <citation type="submission" date="2015-12" db="EMBL/GenBank/DDBJ databases">
        <authorList>
            <person name="Lauer A."/>
            <person name="Humrighouse B."/>
            <person name="Loparev V."/>
            <person name="Shewmaker P.L."/>
            <person name="Whitney A.M."/>
            <person name="McLaughlin R.W."/>
        </authorList>
    </citation>
    <scope>NUCLEOTIDE SEQUENCE [LARGE SCALE GENOMIC DNA]</scope>
    <source>
        <strain evidence="2 4">LMG 23085</strain>
    </source>
</reference>
<gene>
    <name evidence="2" type="ORF">ATZ33_15490</name>
    <name evidence="3" type="ORF">RV15_GL001558</name>
</gene>
<evidence type="ECO:0000256" key="1">
    <source>
        <dbReference type="SAM" id="Phobius"/>
    </source>
</evidence>
<reference evidence="3 5" key="1">
    <citation type="submission" date="2014-12" db="EMBL/GenBank/DDBJ databases">
        <title>Draft genome sequences of 29 type strains of Enterococci.</title>
        <authorList>
            <person name="Zhong Z."/>
            <person name="Sun Z."/>
            <person name="Liu W."/>
            <person name="Zhang W."/>
            <person name="Zhang H."/>
        </authorList>
    </citation>
    <scope>NUCLEOTIDE SEQUENCE [LARGE SCALE GENOMIC DNA]</scope>
    <source>
        <strain evidence="3 5">DSM 22801</strain>
    </source>
</reference>
<dbReference type="Proteomes" id="UP000183039">
    <property type="component" value="Unassembled WGS sequence"/>
</dbReference>
<dbReference type="RefSeq" id="WP_071878572.1">
    <property type="nucleotide sequence ID" value="NZ_JXLC01000022.1"/>
</dbReference>
<sequence>MIDYLWIFILGGVAILSLLVFLLTLSRDAFLIKKLRKKKSLFVLNFGLLFTTLTCLGLIVYLFTLLKEQIEILQ</sequence>
<organism evidence="3 5">
    <name type="scientific">Enterococcus silesiacus</name>
    <dbReference type="NCBI Taxonomy" id="332949"/>
    <lineage>
        <taxon>Bacteria</taxon>
        <taxon>Bacillati</taxon>
        <taxon>Bacillota</taxon>
        <taxon>Bacilli</taxon>
        <taxon>Lactobacillales</taxon>
        <taxon>Enterococcaceae</taxon>
        <taxon>Enterococcus</taxon>
    </lineage>
</organism>
<evidence type="ECO:0000313" key="2">
    <source>
        <dbReference type="EMBL" id="ALS02728.1"/>
    </source>
</evidence>
<feature type="transmembrane region" description="Helical" evidence="1">
    <location>
        <begin position="6"/>
        <end position="25"/>
    </location>
</feature>
<dbReference type="EMBL" id="CP013614">
    <property type="protein sequence ID" value="ALS02728.1"/>
    <property type="molecule type" value="Genomic_DNA"/>
</dbReference>
<feature type="transmembrane region" description="Helical" evidence="1">
    <location>
        <begin position="46"/>
        <end position="66"/>
    </location>
</feature>
<evidence type="ECO:0000313" key="4">
    <source>
        <dbReference type="Proteomes" id="UP000065511"/>
    </source>
</evidence>
<accession>A0A0S3KEK5</accession>